<dbReference type="InterPro" id="IPR004518">
    <property type="entry name" value="MazG-like_dom"/>
</dbReference>
<dbReference type="GO" id="GO:0046047">
    <property type="term" value="P:TTP catabolic process"/>
    <property type="evidence" value="ECO:0007669"/>
    <property type="project" value="TreeGrafter"/>
</dbReference>
<dbReference type="CDD" id="cd11529">
    <property type="entry name" value="NTP-PPase_MazG_Cterm"/>
    <property type="match status" value="1"/>
</dbReference>
<dbReference type="GO" id="GO:0047429">
    <property type="term" value="F:nucleoside triphosphate diphosphatase activity"/>
    <property type="evidence" value="ECO:0007669"/>
    <property type="project" value="InterPro"/>
</dbReference>
<dbReference type="CDD" id="cd11528">
    <property type="entry name" value="NTP-PPase_MazG_Nterm"/>
    <property type="match status" value="1"/>
</dbReference>
<feature type="domain" description="NTP pyrophosphohydrolase MazG-like" evidence="1">
    <location>
        <begin position="166"/>
        <end position="222"/>
    </location>
</feature>
<evidence type="ECO:0000313" key="2">
    <source>
        <dbReference type="EMBL" id="SVA71090.1"/>
    </source>
</evidence>
<proteinExistence type="predicted"/>
<reference evidence="2" key="1">
    <citation type="submission" date="2018-05" db="EMBL/GenBank/DDBJ databases">
        <authorList>
            <person name="Lanie J.A."/>
            <person name="Ng W.-L."/>
            <person name="Kazmierczak K.M."/>
            <person name="Andrzejewski T.M."/>
            <person name="Davidsen T.M."/>
            <person name="Wayne K.J."/>
            <person name="Tettelin H."/>
            <person name="Glass J.I."/>
            <person name="Rusch D."/>
            <person name="Podicherti R."/>
            <person name="Tsui H.-C.T."/>
            <person name="Winkler M.E."/>
        </authorList>
    </citation>
    <scope>NUCLEOTIDE SEQUENCE</scope>
</reference>
<dbReference type="NCBIfam" id="NF007113">
    <property type="entry name" value="PRK09562.1"/>
    <property type="match status" value="1"/>
</dbReference>
<dbReference type="Pfam" id="PF03819">
    <property type="entry name" value="MazG"/>
    <property type="match status" value="2"/>
</dbReference>
<organism evidence="2">
    <name type="scientific">marine metagenome</name>
    <dbReference type="NCBI Taxonomy" id="408172"/>
    <lineage>
        <taxon>unclassified sequences</taxon>
        <taxon>metagenomes</taxon>
        <taxon>ecological metagenomes</taxon>
    </lineage>
</organism>
<dbReference type="SUPFAM" id="SSF101386">
    <property type="entry name" value="all-alpha NTP pyrophosphatases"/>
    <property type="match status" value="2"/>
</dbReference>
<dbReference type="InterPro" id="IPR011551">
    <property type="entry name" value="NTP_PyrPHydrolase_MazG"/>
</dbReference>
<dbReference type="InterPro" id="IPR048015">
    <property type="entry name" value="NTP-PPase_MazG-like_N"/>
</dbReference>
<evidence type="ECO:0000259" key="1">
    <source>
        <dbReference type="Pfam" id="PF03819"/>
    </source>
</evidence>
<feature type="domain" description="NTP pyrophosphohydrolase MazG-like" evidence="1">
    <location>
        <begin position="24"/>
        <end position="97"/>
    </location>
</feature>
<protein>
    <recommendedName>
        <fullName evidence="1">NTP pyrophosphohydrolase MazG-like domain-containing protein</fullName>
    </recommendedName>
</protein>
<dbReference type="FunFam" id="1.10.287.1080:FF:000001">
    <property type="entry name" value="Nucleoside triphosphate pyrophosphohydrolase"/>
    <property type="match status" value="1"/>
</dbReference>
<name>A0A381Y2K4_9ZZZZ</name>
<dbReference type="InterPro" id="IPR048011">
    <property type="entry name" value="NTP-PPase_MazG-like_C"/>
</dbReference>
<dbReference type="GO" id="GO:0006950">
    <property type="term" value="P:response to stress"/>
    <property type="evidence" value="ECO:0007669"/>
    <property type="project" value="UniProtKB-ARBA"/>
</dbReference>
<dbReference type="EMBL" id="UINC01017220">
    <property type="protein sequence ID" value="SVA71090.1"/>
    <property type="molecule type" value="Genomic_DNA"/>
</dbReference>
<dbReference type="GO" id="GO:0046076">
    <property type="term" value="P:dTTP catabolic process"/>
    <property type="evidence" value="ECO:0007669"/>
    <property type="project" value="TreeGrafter"/>
</dbReference>
<gene>
    <name evidence="2" type="ORF">METZ01_LOCUS123944</name>
</gene>
<dbReference type="PANTHER" id="PTHR30522:SF0">
    <property type="entry name" value="NUCLEOSIDE TRIPHOSPHATE PYROPHOSPHOHYDROLASE"/>
    <property type="match status" value="1"/>
</dbReference>
<dbReference type="NCBIfam" id="TIGR00444">
    <property type="entry name" value="mazG"/>
    <property type="match status" value="1"/>
</dbReference>
<dbReference type="Gene3D" id="1.10.287.1080">
    <property type="entry name" value="MazG-like"/>
    <property type="match status" value="2"/>
</dbReference>
<dbReference type="GO" id="GO:0006203">
    <property type="term" value="P:dGTP catabolic process"/>
    <property type="evidence" value="ECO:0007669"/>
    <property type="project" value="TreeGrafter"/>
</dbReference>
<dbReference type="PANTHER" id="PTHR30522">
    <property type="entry name" value="NUCLEOSIDE TRIPHOSPHATE PYROPHOSPHOHYDROLASE"/>
    <property type="match status" value="1"/>
</dbReference>
<dbReference type="AlphaFoldDB" id="A0A381Y2K4"/>
<sequence>MEKLQQITSQLRDPEKGCPWDKEQTFESIAHCAIEEAYEVVEAIENKDYEAFKNELGDLLFQVAFHTNIAEEMNLFTFDDVVDSITTKLINRHPHVFSDLSIEDSKAQTDHWEKIKIEERKQKHGLSSILDDIGINQPALNIAYKIGKRARSVGFDWSDIGGVIDKIEEEIEELKVAINSGNQSNIEEEAGDLLFSVVNLSRHTSVDPESALRKANRKFDQRFRSMESVLKESNREFSHMTERELDELWENVKEKE</sequence>
<dbReference type="GO" id="GO:0046052">
    <property type="term" value="P:UTP catabolic process"/>
    <property type="evidence" value="ECO:0007669"/>
    <property type="project" value="TreeGrafter"/>
</dbReference>
<dbReference type="GO" id="GO:0046061">
    <property type="term" value="P:dATP catabolic process"/>
    <property type="evidence" value="ECO:0007669"/>
    <property type="project" value="TreeGrafter"/>
</dbReference>
<accession>A0A381Y2K4</accession>
<dbReference type="GO" id="GO:0046081">
    <property type="term" value="P:dUTP catabolic process"/>
    <property type="evidence" value="ECO:0007669"/>
    <property type="project" value="TreeGrafter"/>
</dbReference>
<dbReference type="FunFam" id="1.10.287.1080:FF:000003">
    <property type="entry name" value="Nucleoside triphosphate pyrophosphohydrolase"/>
    <property type="match status" value="1"/>
</dbReference>